<dbReference type="Pfam" id="PF03109">
    <property type="entry name" value="ABC1"/>
    <property type="match status" value="1"/>
</dbReference>
<dbReference type="InterPro" id="IPR050154">
    <property type="entry name" value="UbiB_kinase"/>
</dbReference>
<proteinExistence type="inferred from homology"/>
<feature type="transmembrane region" description="Helical" evidence="2">
    <location>
        <begin position="6"/>
        <end position="26"/>
    </location>
</feature>
<protein>
    <submittedName>
        <fullName evidence="4">Ubiquinone biosynthesis protein</fullName>
    </submittedName>
</protein>
<dbReference type="InterPro" id="IPR004147">
    <property type="entry name" value="ABC1_dom"/>
</dbReference>
<keyword evidence="4" id="KW-0830">Ubiquinone</keyword>
<keyword evidence="2" id="KW-0472">Membrane</keyword>
<dbReference type="CDD" id="cd05121">
    <property type="entry name" value="ABC1_ADCK3-like"/>
    <property type="match status" value="1"/>
</dbReference>
<evidence type="ECO:0000256" key="1">
    <source>
        <dbReference type="ARBA" id="ARBA00009670"/>
    </source>
</evidence>
<dbReference type="SUPFAM" id="SSF56112">
    <property type="entry name" value="Protein kinase-like (PK-like)"/>
    <property type="match status" value="1"/>
</dbReference>
<dbReference type="Proteomes" id="UP000526083">
    <property type="component" value="Unassembled WGS sequence"/>
</dbReference>
<accession>A0A7W3PLT4</accession>
<comment type="similarity">
    <text evidence="1">Belongs to the protein kinase superfamily. ADCK protein kinase family.</text>
</comment>
<reference evidence="4 5" key="1">
    <citation type="submission" date="2020-07" db="EMBL/GenBank/DDBJ databases">
        <title>Sequencing the genomes of 1000 actinobacteria strains.</title>
        <authorList>
            <person name="Klenk H.-P."/>
        </authorList>
    </citation>
    <scope>NUCLEOTIDE SEQUENCE [LARGE SCALE GENOMIC DNA]</scope>
    <source>
        <strain evidence="4 5">DSM 27576</strain>
    </source>
</reference>
<name>A0A7W3PLT4_9MICO</name>
<dbReference type="Gene3D" id="1.10.510.10">
    <property type="entry name" value="Transferase(Phosphotransferase) domain 1"/>
    <property type="match status" value="1"/>
</dbReference>
<feature type="transmembrane region" description="Helical" evidence="2">
    <location>
        <begin position="74"/>
        <end position="96"/>
    </location>
</feature>
<feature type="transmembrane region" description="Helical" evidence="2">
    <location>
        <begin position="35"/>
        <end position="54"/>
    </location>
</feature>
<evidence type="ECO:0000259" key="3">
    <source>
        <dbReference type="Pfam" id="PF03109"/>
    </source>
</evidence>
<keyword evidence="2" id="KW-1133">Transmembrane helix</keyword>
<dbReference type="AlphaFoldDB" id="A0A7W3PLT4"/>
<dbReference type="InterPro" id="IPR011009">
    <property type="entry name" value="Kinase-like_dom_sf"/>
</dbReference>
<dbReference type="EMBL" id="JACGWY010000002">
    <property type="protein sequence ID" value="MBA8816326.1"/>
    <property type="molecule type" value="Genomic_DNA"/>
</dbReference>
<dbReference type="PANTHER" id="PTHR10566">
    <property type="entry name" value="CHAPERONE-ACTIVITY OF BC1 COMPLEX CABC1 -RELATED"/>
    <property type="match status" value="1"/>
</dbReference>
<feature type="transmembrane region" description="Helical" evidence="2">
    <location>
        <begin position="609"/>
        <end position="628"/>
    </location>
</feature>
<feature type="transmembrane region" description="Helical" evidence="2">
    <location>
        <begin position="640"/>
        <end position="660"/>
    </location>
</feature>
<dbReference type="RefSeq" id="WP_167050067.1">
    <property type="nucleotide sequence ID" value="NZ_JAAOZB010000002.1"/>
</dbReference>
<gene>
    <name evidence="4" type="ORF">FHX48_001399</name>
</gene>
<evidence type="ECO:0000256" key="2">
    <source>
        <dbReference type="SAM" id="Phobius"/>
    </source>
</evidence>
<feature type="domain" description="ABC1 atypical kinase-like" evidence="3">
    <location>
        <begin position="197"/>
        <end position="449"/>
    </location>
</feature>
<comment type="caution">
    <text evidence="4">The sequence shown here is derived from an EMBL/GenBank/DDBJ whole genome shotgun (WGS) entry which is preliminary data.</text>
</comment>
<organism evidence="4 5">
    <name type="scientific">Microbacterium halimionae</name>
    <dbReference type="NCBI Taxonomy" id="1526413"/>
    <lineage>
        <taxon>Bacteria</taxon>
        <taxon>Bacillati</taxon>
        <taxon>Actinomycetota</taxon>
        <taxon>Actinomycetes</taxon>
        <taxon>Micrococcales</taxon>
        <taxon>Microbacteriaceae</taxon>
        <taxon>Microbacterium</taxon>
    </lineage>
</organism>
<keyword evidence="5" id="KW-1185">Reference proteome</keyword>
<keyword evidence="2" id="KW-0812">Transmembrane</keyword>
<sequence length="671" mass="72871">MVTAALTVILAILSGLLIGFVARTVLSTPAGWPRSIIVGLAVFATGLPFATWMLDQTGLLTDGEVIDAPAAFAALAVVMLSTGWVFALGLALLVAIETIFPTRHLQNPIDMVRAAIKQRKRTRRYLQIIGIASRHGAGWLVEGRSRVRQDLTTSEQRARAVIATINDSGVTFVKLGQVLSTRRDLVPEPYLSALATLQSEATTLPWDDIRSVIETGLEAPIDTVFRSINPEPLAAASVAQVHEGVLHDGSVVVVKVQRPAARAQVEADADIIVRLAERAETHTRFGRDLNLAAVARSFTATLLDELDELDYRVEATNLEMIRHTLKEQPNHPERLQIVVPKVYPKASGARVLTMDLVAGQPLSRASARIADMQRSERESLARGLMEIVLEQILVHGVFHADLHPGNVILRPDGSLGLIDFGAVGVIERSRRQRLTAVMLAAISEDDIAATEALLLIVDVPDDANVDSLRHDVGIVITTERHRPRGNGSIFTRLLDVIRQHRIALPGDLAAAFRSFATLEGCLKTLDPDFDMFDQALPMVPKLLRRSHSLQNSAVSLQAQASVTAALLRGIPRRLDSLLSGLEKGTAGVTLRALTDEPAQSFLQKITAEIVGTFMSIAAVVISVVLIVTDSGPVLSGGIRLFDLFGALIGFFGFLGVLRVLRQTAIRRRRQR</sequence>
<evidence type="ECO:0000313" key="5">
    <source>
        <dbReference type="Proteomes" id="UP000526083"/>
    </source>
</evidence>
<evidence type="ECO:0000313" key="4">
    <source>
        <dbReference type="EMBL" id="MBA8816326.1"/>
    </source>
</evidence>
<dbReference type="PANTHER" id="PTHR10566:SF113">
    <property type="entry name" value="PROTEIN ACTIVITY OF BC1 COMPLEX KINASE 7, CHLOROPLASTIC"/>
    <property type="match status" value="1"/>
</dbReference>